<dbReference type="GO" id="GO:0044550">
    <property type="term" value="P:secondary metabolite biosynthetic process"/>
    <property type="evidence" value="ECO:0007669"/>
    <property type="project" value="TreeGrafter"/>
</dbReference>
<evidence type="ECO:0000256" key="1">
    <source>
        <dbReference type="ARBA" id="ARBA00022490"/>
    </source>
</evidence>
<organism evidence="7 8">
    <name type="scientific">Streptomyces spectabilis</name>
    <dbReference type="NCBI Taxonomy" id="68270"/>
    <lineage>
        <taxon>Bacteria</taxon>
        <taxon>Bacillati</taxon>
        <taxon>Actinomycetota</taxon>
        <taxon>Actinomycetes</taxon>
        <taxon>Kitasatosporales</taxon>
        <taxon>Streptomycetaceae</taxon>
        <taxon>Streptomyces</taxon>
    </lineage>
</organism>
<gene>
    <name evidence="7" type="ORF">CP982_00560</name>
    <name evidence="6" type="ORF">FHS40_007050</name>
</gene>
<dbReference type="GO" id="GO:0004315">
    <property type="term" value="F:3-oxoacyl-[acyl-carrier-protein] synthase activity"/>
    <property type="evidence" value="ECO:0007669"/>
    <property type="project" value="InterPro"/>
</dbReference>
<sequence length="319" mass="34322">MAGIVDFDVVLPSARITVTEMAAKSGLPEEDVRAITTCDSIPVLAAGEQEWELALRAARTVLGRTGVPPSAISTVIYAGSGTWGTPFWSPAAKVAQELGIERAFCFEMANYCNAVTAAVQYACDTIGSRPDAYALVLIGDRVSTLLDHGEPGAKELFNNGDAAGAILLAASAPLAEVLGSRMVTDPSWCDYYTGVQEGDKVVVRRHGHRDGLGDAYMKNFGQLTADVLDALDKKITDVDHILVTHGNRHIHEGLLRQLDVPRSKSVFLYDRLGHMGNADTFIAMRDLITRDGLTRGDLVLHATSALGFSWGIMAMEYRG</sequence>
<dbReference type="CDD" id="cd00827">
    <property type="entry name" value="init_cond_enzymes"/>
    <property type="match status" value="1"/>
</dbReference>
<keyword evidence="2 6" id="KW-0808">Transferase</keyword>
<reference evidence="7 8" key="1">
    <citation type="submission" date="2017-09" db="EMBL/GenBank/DDBJ databases">
        <authorList>
            <person name="Lee N."/>
            <person name="Cho B.-K."/>
        </authorList>
    </citation>
    <scope>NUCLEOTIDE SEQUENCE [LARGE SCALE GENOMIC DNA]</scope>
    <source>
        <strain evidence="7 8">ATCC 27465</strain>
    </source>
</reference>
<dbReference type="OrthoDB" id="7055207at2"/>
<protein>
    <submittedName>
        <fullName evidence="7">3-oxoacyl-ACP synthase</fullName>
    </submittedName>
    <submittedName>
        <fullName evidence="6">3-oxoacyl-[acyl-carrier-protein] synthase-3</fullName>
        <ecNumber evidence="6">2.3.1.180</ecNumber>
    </submittedName>
</protein>
<dbReference type="InterPro" id="IPR013751">
    <property type="entry name" value="ACP_syn_III_N"/>
</dbReference>
<feature type="domain" description="Beta-ketoacyl-[acyl-carrier-protein] synthase III N-terminal" evidence="5">
    <location>
        <begin position="106"/>
        <end position="185"/>
    </location>
</feature>
<keyword evidence="9" id="KW-1185">Reference proteome</keyword>
<dbReference type="RefSeq" id="WP_150508631.1">
    <property type="nucleotide sequence ID" value="NZ_BMSQ01000029.1"/>
</dbReference>
<dbReference type="Proteomes" id="UP000549009">
    <property type="component" value="Unassembled WGS sequence"/>
</dbReference>
<dbReference type="AlphaFoldDB" id="A0A5P2X138"/>
<dbReference type="Pfam" id="PF08545">
    <property type="entry name" value="ACP_syn_III"/>
    <property type="match status" value="1"/>
</dbReference>
<dbReference type="EC" id="2.3.1.180" evidence="6"/>
<dbReference type="Pfam" id="PF08541">
    <property type="entry name" value="ACP_syn_III_C"/>
    <property type="match status" value="1"/>
</dbReference>
<evidence type="ECO:0000313" key="9">
    <source>
        <dbReference type="Proteomes" id="UP000549009"/>
    </source>
</evidence>
<keyword evidence="1" id="KW-0963">Cytoplasm</keyword>
<dbReference type="PANTHER" id="PTHR34069:SF2">
    <property type="entry name" value="BETA-KETOACYL-[ACYL-CARRIER-PROTEIN] SYNTHASE III"/>
    <property type="match status" value="1"/>
</dbReference>
<dbReference type="GO" id="GO:0006633">
    <property type="term" value="P:fatty acid biosynthetic process"/>
    <property type="evidence" value="ECO:0007669"/>
    <property type="project" value="InterPro"/>
</dbReference>
<dbReference type="EMBL" id="CP023690">
    <property type="protein sequence ID" value="QEV57414.1"/>
    <property type="molecule type" value="Genomic_DNA"/>
</dbReference>
<proteinExistence type="predicted"/>
<dbReference type="Gene3D" id="3.40.47.10">
    <property type="match status" value="2"/>
</dbReference>
<evidence type="ECO:0000313" key="6">
    <source>
        <dbReference type="EMBL" id="MBB5107929.1"/>
    </source>
</evidence>
<evidence type="ECO:0000259" key="5">
    <source>
        <dbReference type="Pfam" id="PF08545"/>
    </source>
</evidence>
<evidence type="ECO:0000256" key="3">
    <source>
        <dbReference type="ARBA" id="ARBA00023315"/>
    </source>
</evidence>
<feature type="domain" description="Beta-ketoacyl-[acyl-carrier-protein] synthase III C-terminal" evidence="4">
    <location>
        <begin position="230"/>
        <end position="317"/>
    </location>
</feature>
<dbReference type="GO" id="GO:0033818">
    <property type="term" value="F:beta-ketoacyl-acyl-carrier-protein synthase III activity"/>
    <property type="evidence" value="ECO:0007669"/>
    <property type="project" value="UniProtKB-EC"/>
</dbReference>
<dbReference type="EMBL" id="JACHJD010000016">
    <property type="protein sequence ID" value="MBB5107929.1"/>
    <property type="molecule type" value="Genomic_DNA"/>
</dbReference>
<dbReference type="InterPro" id="IPR013747">
    <property type="entry name" value="ACP_syn_III_C"/>
</dbReference>
<dbReference type="SUPFAM" id="SSF53901">
    <property type="entry name" value="Thiolase-like"/>
    <property type="match status" value="1"/>
</dbReference>
<evidence type="ECO:0000259" key="4">
    <source>
        <dbReference type="Pfam" id="PF08541"/>
    </source>
</evidence>
<evidence type="ECO:0000313" key="7">
    <source>
        <dbReference type="EMBL" id="QEV57414.1"/>
    </source>
</evidence>
<keyword evidence="3 6" id="KW-0012">Acyltransferase</keyword>
<dbReference type="InterPro" id="IPR016039">
    <property type="entry name" value="Thiolase-like"/>
</dbReference>
<evidence type="ECO:0000256" key="2">
    <source>
        <dbReference type="ARBA" id="ARBA00022679"/>
    </source>
</evidence>
<dbReference type="KEGG" id="sspb:CP982_00560"/>
<reference evidence="6 9" key="2">
    <citation type="submission" date="2020-08" db="EMBL/GenBank/DDBJ databases">
        <title>Genomic Encyclopedia of Type Strains, Phase III (KMG-III): the genomes of soil and plant-associated and newly described type strains.</title>
        <authorList>
            <person name="Whitman W."/>
        </authorList>
    </citation>
    <scope>NUCLEOTIDE SEQUENCE [LARGE SCALE GENOMIC DNA]</scope>
    <source>
        <strain evidence="6 9">CECT 3146</strain>
    </source>
</reference>
<evidence type="ECO:0000313" key="8">
    <source>
        <dbReference type="Proteomes" id="UP000326505"/>
    </source>
</evidence>
<name>A0A5P2X138_STRST</name>
<accession>A0A5P2X138</accession>
<dbReference type="PANTHER" id="PTHR34069">
    <property type="entry name" value="3-OXOACYL-[ACYL-CARRIER-PROTEIN] SYNTHASE 3"/>
    <property type="match status" value="1"/>
</dbReference>
<dbReference type="Proteomes" id="UP000326505">
    <property type="component" value="Chromosome"/>
</dbReference>